<dbReference type="Proteomes" id="UP000284189">
    <property type="component" value="Unassembled WGS sequence"/>
</dbReference>
<dbReference type="PROSITE" id="PS51450">
    <property type="entry name" value="LRR"/>
    <property type="match status" value="1"/>
</dbReference>
<comment type="caution">
    <text evidence="4">The sequence shown here is derived from an EMBL/GenBank/DDBJ whole genome shotgun (WGS) entry which is preliminary data.</text>
</comment>
<keyword evidence="7" id="KW-1185">Reference proteome</keyword>
<accession>A0A418N6P5</accession>
<dbReference type="PROSITE" id="PS51257">
    <property type="entry name" value="PROKAR_LIPOPROTEIN"/>
    <property type="match status" value="1"/>
</dbReference>
<evidence type="ECO:0000256" key="2">
    <source>
        <dbReference type="ARBA" id="ARBA00022737"/>
    </source>
</evidence>
<dbReference type="PANTHER" id="PTHR47566:SF1">
    <property type="entry name" value="PROTEIN NUD1"/>
    <property type="match status" value="1"/>
</dbReference>
<gene>
    <name evidence="4" type="ORF">D2U88_08965</name>
    <name evidence="5" type="ORF">FQ019_08890</name>
</gene>
<evidence type="ECO:0008006" key="8">
    <source>
        <dbReference type="Google" id="ProtNLM"/>
    </source>
</evidence>
<evidence type="ECO:0000313" key="5">
    <source>
        <dbReference type="EMBL" id="TXK01928.1"/>
    </source>
</evidence>
<evidence type="ECO:0000256" key="3">
    <source>
        <dbReference type="SAM" id="SignalP"/>
    </source>
</evidence>
<keyword evidence="1" id="KW-0433">Leucine-rich repeat</keyword>
<feature type="signal peptide" evidence="3">
    <location>
        <begin position="1"/>
        <end position="21"/>
    </location>
</feature>
<evidence type="ECO:0000313" key="6">
    <source>
        <dbReference type="Proteomes" id="UP000284189"/>
    </source>
</evidence>
<sequence>MKKAYAIVALTLYFLSACSKSDDPSDPNDTYLQIPDPAFETILVEQGIDTDGVVNQQMLRTDAQYVSHLDLSSSGSFDDISDLTGIEGFTDLTYLSAGGHQLTDIDLSANTQLDTLYLQANYLTNIDLGKNPHLLLVNLESNELESMDGLSNATKLKKLFLSFNYMEELYLDNASLELLHMGQNVLKSIDIRGAVNLKNLFIISNDLTAVDLSSNVLLETVLLSDNALQTVDFVHNSKLTHLYISSNALNSLDVSNNLELVDLRADRNPTLSCIKIAAGQEILTVSKSDYQELNTVCQ</sequence>
<evidence type="ECO:0000313" key="7">
    <source>
        <dbReference type="Proteomes" id="UP000321528"/>
    </source>
</evidence>
<reference evidence="4 6" key="1">
    <citation type="submission" date="2018-08" db="EMBL/GenBank/DDBJ databases">
        <title>Proposal of Muricauda 72 sp.nov. and Muricauda NH166 sp.nov., isolated from seawater.</title>
        <authorList>
            <person name="Cheng H."/>
            <person name="Wu Y.-H."/>
            <person name="Guo L.-L."/>
            <person name="Xu X.-W."/>
        </authorList>
    </citation>
    <scope>NUCLEOTIDE SEQUENCE [LARGE SCALE GENOMIC DNA]</scope>
    <source>
        <strain evidence="4 6">NH166</strain>
    </source>
</reference>
<dbReference type="PANTHER" id="PTHR47566">
    <property type="match status" value="1"/>
</dbReference>
<organism evidence="4 6">
    <name type="scientific">Flagellimonas aequoris</name>
    <dbReference type="NCBI Taxonomy" id="2306997"/>
    <lineage>
        <taxon>Bacteria</taxon>
        <taxon>Pseudomonadati</taxon>
        <taxon>Bacteroidota</taxon>
        <taxon>Flavobacteriia</taxon>
        <taxon>Flavobacteriales</taxon>
        <taxon>Flavobacteriaceae</taxon>
        <taxon>Flagellimonas</taxon>
    </lineage>
</organism>
<dbReference type="AlphaFoldDB" id="A0A418N6P5"/>
<keyword evidence="2" id="KW-0677">Repeat</keyword>
<dbReference type="InterPro" id="IPR001611">
    <property type="entry name" value="Leu-rich_rpt"/>
</dbReference>
<dbReference type="Proteomes" id="UP000321528">
    <property type="component" value="Unassembled WGS sequence"/>
</dbReference>
<proteinExistence type="predicted"/>
<dbReference type="RefSeq" id="WP_119640017.1">
    <property type="nucleotide sequence ID" value="NZ_QXFJ01000023.1"/>
</dbReference>
<feature type="chain" id="PRO_5019267406" description="Leucine-rich repeat domain-containing protein" evidence="3">
    <location>
        <begin position="22"/>
        <end position="298"/>
    </location>
</feature>
<evidence type="ECO:0000313" key="4">
    <source>
        <dbReference type="EMBL" id="RIV70500.1"/>
    </source>
</evidence>
<dbReference type="EMBL" id="VNWL01000022">
    <property type="protein sequence ID" value="TXK01928.1"/>
    <property type="molecule type" value="Genomic_DNA"/>
</dbReference>
<evidence type="ECO:0000256" key="1">
    <source>
        <dbReference type="ARBA" id="ARBA00022614"/>
    </source>
</evidence>
<keyword evidence="3" id="KW-0732">Signal</keyword>
<dbReference type="InterPro" id="IPR032675">
    <property type="entry name" value="LRR_dom_sf"/>
</dbReference>
<dbReference type="Gene3D" id="3.80.10.10">
    <property type="entry name" value="Ribonuclease Inhibitor"/>
    <property type="match status" value="1"/>
</dbReference>
<reference evidence="5 7" key="2">
    <citation type="submission" date="2019-07" db="EMBL/GenBank/DDBJ databases">
        <title>Draft genome of two Muricauda strains isolated from deep sea.</title>
        <authorList>
            <person name="Sun C."/>
        </authorList>
    </citation>
    <scope>NUCLEOTIDE SEQUENCE [LARGE SCALE GENOMIC DNA]</scope>
    <source>
        <strain evidence="5 7">NH166</strain>
    </source>
</reference>
<protein>
    <recommendedName>
        <fullName evidence="8">Leucine-rich repeat domain-containing protein</fullName>
    </recommendedName>
</protein>
<dbReference type="SUPFAM" id="SSF52058">
    <property type="entry name" value="L domain-like"/>
    <property type="match status" value="1"/>
</dbReference>
<dbReference type="EMBL" id="QXFJ01000023">
    <property type="protein sequence ID" value="RIV70500.1"/>
    <property type="molecule type" value="Genomic_DNA"/>
</dbReference>
<name>A0A418N6P5_9FLAO</name>
<dbReference type="InterPro" id="IPR052574">
    <property type="entry name" value="CDIRP"/>
</dbReference>
<dbReference type="OrthoDB" id="1652165at2"/>
<dbReference type="GO" id="GO:0035591">
    <property type="term" value="F:signaling adaptor activity"/>
    <property type="evidence" value="ECO:0007669"/>
    <property type="project" value="TreeGrafter"/>
</dbReference>